<protein>
    <submittedName>
        <fullName evidence="1">Uncharacterized protein</fullName>
    </submittedName>
</protein>
<keyword evidence="2" id="KW-1185">Reference proteome</keyword>
<comment type="caution">
    <text evidence="1">The sequence shown here is derived from an EMBL/GenBank/DDBJ whole genome shotgun (WGS) entry which is preliminary data.</text>
</comment>
<reference evidence="1 2" key="1">
    <citation type="journal article" date="2013" name="Genome Biol. Evol.">
        <title>Genomes of Stigonematalean cyanobacteria (subsection V) and the evolution of oxygenic photosynthesis from prokaryotes to plastids.</title>
        <authorList>
            <person name="Dagan T."/>
            <person name="Roettger M."/>
            <person name="Stucken K."/>
            <person name="Landan G."/>
            <person name="Koch R."/>
            <person name="Major P."/>
            <person name="Gould S.B."/>
            <person name="Goremykin V.V."/>
            <person name="Rippka R."/>
            <person name="Tandeau de Marsac N."/>
            <person name="Gugger M."/>
            <person name="Lockhart P.J."/>
            <person name="Allen J.F."/>
            <person name="Brune I."/>
            <person name="Maus I."/>
            <person name="Puhler A."/>
            <person name="Martin W.F."/>
        </authorList>
    </citation>
    <scope>NUCLEOTIDE SEQUENCE [LARGE SCALE GENOMIC DNA]</scope>
    <source>
        <strain evidence="1 2">PCC 7110</strain>
    </source>
</reference>
<name>A0A139WVH6_9CYAN</name>
<dbReference type="InterPro" id="IPR015422">
    <property type="entry name" value="PyrdxlP-dep_Trfase_small"/>
</dbReference>
<dbReference type="RefSeq" id="WP_017749676.1">
    <property type="nucleotide sequence ID" value="NZ_KQ976354.1"/>
</dbReference>
<accession>A0A139WVH6</accession>
<gene>
    <name evidence="1" type="ORF">WA1_42795</name>
</gene>
<proteinExistence type="predicted"/>
<dbReference type="EMBL" id="ANNX02000047">
    <property type="protein sequence ID" value="KYC36438.1"/>
    <property type="molecule type" value="Genomic_DNA"/>
</dbReference>
<evidence type="ECO:0000313" key="1">
    <source>
        <dbReference type="EMBL" id="KYC36438.1"/>
    </source>
</evidence>
<dbReference type="Proteomes" id="UP000076925">
    <property type="component" value="Unassembled WGS sequence"/>
</dbReference>
<organism evidence="1 2">
    <name type="scientific">Scytonema hofmannii PCC 7110</name>
    <dbReference type="NCBI Taxonomy" id="128403"/>
    <lineage>
        <taxon>Bacteria</taxon>
        <taxon>Bacillati</taxon>
        <taxon>Cyanobacteriota</taxon>
        <taxon>Cyanophyceae</taxon>
        <taxon>Nostocales</taxon>
        <taxon>Scytonemataceae</taxon>
        <taxon>Scytonema</taxon>
    </lineage>
</organism>
<sequence>MVFVSLRFPRLDRARHFAREIQAAGYQILNDVVLNQVLVSFGDAETTLRAIAEIQADGTCWCSSTVWQGQTAMRIIEPHHELLARGFWLGI</sequence>
<dbReference type="STRING" id="128403.WA1_42795"/>
<evidence type="ECO:0000313" key="2">
    <source>
        <dbReference type="Proteomes" id="UP000076925"/>
    </source>
</evidence>
<dbReference type="Gene3D" id="3.90.1150.10">
    <property type="entry name" value="Aspartate Aminotransferase, domain 1"/>
    <property type="match status" value="1"/>
</dbReference>
<dbReference type="AlphaFoldDB" id="A0A139WVH6"/>